<evidence type="ECO:0000256" key="10">
    <source>
        <dbReference type="RuleBase" id="RU000688"/>
    </source>
</evidence>
<keyword evidence="2" id="KW-1003">Cell membrane</keyword>
<keyword evidence="3 10" id="KW-0812">Transmembrane</keyword>
<dbReference type="InterPro" id="IPR000276">
    <property type="entry name" value="GPCR_Rhodpsn"/>
</dbReference>
<evidence type="ECO:0000256" key="2">
    <source>
        <dbReference type="ARBA" id="ARBA00022475"/>
    </source>
</evidence>
<dbReference type="Pfam" id="PF00001">
    <property type="entry name" value="7tm_1"/>
    <property type="match status" value="1"/>
</dbReference>
<comment type="subcellular location">
    <subcellularLocation>
        <location evidence="1">Cell membrane</location>
        <topology evidence="1">Multi-pass membrane protein</topology>
    </subcellularLocation>
</comment>
<dbReference type="PANTHER" id="PTHR24246">
    <property type="entry name" value="OLFACTORY RECEPTOR AND ADENOSINE RECEPTOR"/>
    <property type="match status" value="1"/>
</dbReference>
<evidence type="ECO:0000256" key="8">
    <source>
        <dbReference type="ARBA" id="ARBA00023180"/>
    </source>
</evidence>
<feature type="transmembrane region" description="Helical" evidence="11">
    <location>
        <begin position="296"/>
        <end position="316"/>
    </location>
</feature>
<dbReference type="Gene3D" id="1.20.1070.10">
    <property type="entry name" value="Rhodopsin 7-helix transmembrane proteins"/>
    <property type="match status" value="2"/>
</dbReference>
<keyword evidence="7 10" id="KW-0675">Receptor</keyword>
<evidence type="ECO:0000256" key="4">
    <source>
        <dbReference type="ARBA" id="ARBA00022989"/>
    </source>
</evidence>
<evidence type="ECO:0000256" key="5">
    <source>
        <dbReference type="ARBA" id="ARBA00023040"/>
    </source>
</evidence>
<feature type="domain" description="G-protein coupled receptors family 1 profile" evidence="12">
    <location>
        <begin position="1"/>
        <end position="137"/>
    </location>
</feature>
<comment type="similarity">
    <text evidence="10">Belongs to the G-protein coupled receptor 1 family.</text>
</comment>
<keyword evidence="8" id="KW-0325">Glycoprotein</keyword>
<evidence type="ECO:0000313" key="14">
    <source>
        <dbReference type="Proteomes" id="UP001159405"/>
    </source>
</evidence>
<keyword evidence="9 10" id="KW-0807">Transducer</keyword>
<organism evidence="13 14">
    <name type="scientific">Porites lobata</name>
    <dbReference type="NCBI Taxonomy" id="104759"/>
    <lineage>
        <taxon>Eukaryota</taxon>
        <taxon>Metazoa</taxon>
        <taxon>Cnidaria</taxon>
        <taxon>Anthozoa</taxon>
        <taxon>Hexacorallia</taxon>
        <taxon>Scleractinia</taxon>
        <taxon>Fungiina</taxon>
        <taxon>Poritidae</taxon>
        <taxon>Porites</taxon>
    </lineage>
</organism>
<feature type="transmembrane region" description="Helical" evidence="11">
    <location>
        <begin position="405"/>
        <end position="426"/>
    </location>
</feature>
<reference evidence="13 14" key="1">
    <citation type="submission" date="2022-05" db="EMBL/GenBank/DDBJ databases">
        <authorList>
            <consortium name="Genoscope - CEA"/>
            <person name="William W."/>
        </authorList>
    </citation>
    <scope>NUCLEOTIDE SEQUENCE [LARGE SCALE GENOMIC DNA]</scope>
</reference>
<keyword evidence="5 10" id="KW-0297">G-protein coupled receptor</keyword>
<gene>
    <name evidence="13" type="ORF">PLOB_00034682</name>
</gene>
<sequence>MRAHRIAVFMVWTLAIIVSTMTIVPIYLLSKKHAWCIWVSFPLTYLVIVCCCNIGIWRKCQKQRFALQIGQFSATKNKRLTKTLLLVSFIAVVSWLPLVINNYLIFFQKLNFRRSYLVNGIVDILDYSNSFLNPVVYALRIPEFRKSLFSCCSRRQAVTKREASELEPRGRVNMAAVSPPTQMENISTSTSSNSSLPSPSSRLRVDGIALCSVYLFESVLIVGGNLLTIVFFAMKRNLRKKSLHLVINMAFADTMLGAVSVPMYTYLFVGPFFYLWPSRASLKPFYFIWDTIFSQASLMSAVFISCERFFAVFWPLKHKTLSMRAHRIAIFMVWTLAIIVSSMTVTPIYLLSSKHAFYLWVSFPLTCLAIVCCCNIGIWRKFQQLHIALQPGQIRSTKNKCITKTLLFVSVIAVTSWLPLVINNYLNLVEKLTLRRGYLFNFIVVILNFSNSFLNPVVYALRIPEFRQSLFSC</sequence>
<comment type="caution">
    <text evidence="13">The sequence shown here is derived from an EMBL/GenBank/DDBJ whole genome shotgun (WGS) entry which is preliminary data.</text>
</comment>
<evidence type="ECO:0000256" key="9">
    <source>
        <dbReference type="ARBA" id="ARBA00023224"/>
    </source>
</evidence>
<dbReference type="EMBL" id="CALNXK010000048">
    <property type="protein sequence ID" value="CAH3130473.1"/>
    <property type="molecule type" value="Genomic_DNA"/>
</dbReference>
<evidence type="ECO:0000256" key="7">
    <source>
        <dbReference type="ARBA" id="ARBA00023170"/>
    </source>
</evidence>
<dbReference type="Proteomes" id="UP001159405">
    <property type="component" value="Unassembled WGS sequence"/>
</dbReference>
<accession>A0ABN8P1S5</accession>
<dbReference type="CDD" id="cd00637">
    <property type="entry name" value="7tm_classA_rhodopsin-like"/>
    <property type="match status" value="2"/>
</dbReference>
<dbReference type="PROSITE" id="PS50262">
    <property type="entry name" value="G_PROTEIN_RECEP_F1_2"/>
    <property type="match status" value="2"/>
</dbReference>
<evidence type="ECO:0000313" key="13">
    <source>
        <dbReference type="EMBL" id="CAH3130473.1"/>
    </source>
</evidence>
<feature type="transmembrane region" description="Helical" evidence="11">
    <location>
        <begin position="357"/>
        <end position="379"/>
    </location>
</feature>
<dbReference type="PRINTS" id="PR00237">
    <property type="entry name" value="GPCRRHODOPSN"/>
</dbReference>
<feature type="domain" description="G-protein coupled receptors family 1 profile" evidence="12">
    <location>
        <begin position="224"/>
        <end position="459"/>
    </location>
</feature>
<evidence type="ECO:0000256" key="11">
    <source>
        <dbReference type="SAM" id="Phobius"/>
    </source>
</evidence>
<feature type="transmembrane region" description="Helical" evidence="11">
    <location>
        <begin position="35"/>
        <end position="57"/>
    </location>
</feature>
<dbReference type="PANTHER" id="PTHR24246:SF27">
    <property type="entry name" value="ADENOSINE RECEPTOR, ISOFORM A"/>
    <property type="match status" value="1"/>
</dbReference>
<feature type="transmembrane region" description="Helical" evidence="11">
    <location>
        <begin position="328"/>
        <end position="351"/>
    </location>
</feature>
<name>A0ABN8P1S5_9CNID</name>
<feature type="transmembrane region" description="Helical" evidence="11">
    <location>
        <begin position="7"/>
        <end position="29"/>
    </location>
</feature>
<protein>
    <recommendedName>
        <fullName evidence="12">G-protein coupled receptors family 1 profile domain-containing protein</fullName>
    </recommendedName>
</protein>
<keyword evidence="4 11" id="KW-1133">Transmembrane helix</keyword>
<dbReference type="InterPro" id="IPR017452">
    <property type="entry name" value="GPCR_Rhodpsn_7TM"/>
</dbReference>
<feature type="transmembrane region" description="Helical" evidence="11">
    <location>
        <begin position="255"/>
        <end position="276"/>
    </location>
</feature>
<keyword evidence="6 11" id="KW-0472">Membrane</keyword>
<keyword evidence="14" id="KW-1185">Reference proteome</keyword>
<evidence type="ECO:0000256" key="6">
    <source>
        <dbReference type="ARBA" id="ARBA00023136"/>
    </source>
</evidence>
<evidence type="ECO:0000259" key="12">
    <source>
        <dbReference type="PROSITE" id="PS50262"/>
    </source>
</evidence>
<feature type="transmembrane region" description="Helical" evidence="11">
    <location>
        <begin position="84"/>
        <end position="106"/>
    </location>
</feature>
<dbReference type="SUPFAM" id="SSF81321">
    <property type="entry name" value="Family A G protein-coupled receptor-like"/>
    <property type="match status" value="2"/>
</dbReference>
<dbReference type="PROSITE" id="PS00237">
    <property type="entry name" value="G_PROTEIN_RECEP_F1_1"/>
    <property type="match status" value="1"/>
</dbReference>
<evidence type="ECO:0000256" key="1">
    <source>
        <dbReference type="ARBA" id="ARBA00004651"/>
    </source>
</evidence>
<evidence type="ECO:0000256" key="3">
    <source>
        <dbReference type="ARBA" id="ARBA00022692"/>
    </source>
</evidence>
<proteinExistence type="inferred from homology"/>
<feature type="transmembrane region" description="Helical" evidence="11">
    <location>
        <begin position="438"/>
        <end position="461"/>
    </location>
</feature>
<feature type="transmembrane region" description="Helical" evidence="11">
    <location>
        <begin position="207"/>
        <end position="234"/>
    </location>
</feature>
<feature type="non-terminal residue" evidence="13">
    <location>
        <position position="473"/>
    </location>
</feature>